<dbReference type="EC" id="5.5.1.4" evidence="5"/>
<evidence type="ECO:0000256" key="3">
    <source>
        <dbReference type="ARBA" id="ARBA00005117"/>
    </source>
</evidence>
<dbReference type="GO" id="GO:0016301">
    <property type="term" value="F:kinase activity"/>
    <property type="evidence" value="ECO:0007669"/>
    <property type="project" value="InterPro"/>
</dbReference>
<evidence type="ECO:0000259" key="7">
    <source>
        <dbReference type="Pfam" id="PF01658"/>
    </source>
</evidence>
<accession>A0A9W7EWW0</accession>
<comment type="similarity">
    <text evidence="4">Belongs to the myo-inositol 1-phosphate synthase family.</text>
</comment>
<dbReference type="SUPFAM" id="SSF51735">
    <property type="entry name" value="NAD(P)-binding Rossmann-fold domains"/>
    <property type="match status" value="1"/>
</dbReference>
<comment type="catalytic activity">
    <reaction evidence="1">
        <text>D-glucose 6-phosphate = 1D-myo-inositol 3-phosphate</text>
        <dbReference type="Rhea" id="RHEA:10716"/>
        <dbReference type="ChEBI" id="CHEBI:58401"/>
        <dbReference type="ChEBI" id="CHEBI:61548"/>
        <dbReference type="EC" id="5.5.1.4"/>
    </reaction>
</comment>
<dbReference type="InterPro" id="IPR036291">
    <property type="entry name" value="NAD(P)-bd_dom_sf"/>
</dbReference>
<dbReference type="PANTHER" id="PTHR11510">
    <property type="entry name" value="MYO-INOSITOL-1 PHOSPHATE SYNTHASE"/>
    <property type="match status" value="1"/>
</dbReference>
<dbReference type="Gene3D" id="3.30.360.10">
    <property type="entry name" value="Dihydrodipicolinate Reductase, domain 2"/>
    <property type="match status" value="1"/>
</dbReference>
<proteinExistence type="inferred from homology"/>
<evidence type="ECO:0000256" key="5">
    <source>
        <dbReference type="ARBA" id="ARBA00012125"/>
    </source>
</evidence>
<gene>
    <name evidence="8" type="ORF">TrST_g3359</name>
</gene>
<protein>
    <recommendedName>
        <fullName evidence="5">inositol-3-phosphate synthase</fullName>
        <ecNumber evidence="5">5.5.1.4</ecNumber>
    </recommendedName>
</protein>
<feature type="domain" description="Myo-inositol-1-phosphate synthase GAPDH-like" evidence="7">
    <location>
        <begin position="242"/>
        <end position="347"/>
    </location>
</feature>
<evidence type="ECO:0000256" key="1">
    <source>
        <dbReference type="ARBA" id="ARBA00000113"/>
    </source>
</evidence>
<dbReference type="Gene3D" id="3.40.1190.20">
    <property type="match status" value="1"/>
</dbReference>
<evidence type="ECO:0000256" key="6">
    <source>
        <dbReference type="ARBA" id="ARBA00022550"/>
    </source>
</evidence>
<evidence type="ECO:0000313" key="9">
    <source>
        <dbReference type="Proteomes" id="UP001165085"/>
    </source>
</evidence>
<dbReference type="GO" id="GO:0008654">
    <property type="term" value="P:phospholipid biosynthetic process"/>
    <property type="evidence" value="ECO:0007669"/>
    <property type="project" value="InterPro"/>
</dbReference>
<comment type="pathway">
    <text evidence="3">Polyol metabolism; myo-inositol biosynthesis; myo-inositol from D-glucose 6-phosphate: step 1/2.</text>
</comment>
<keyword evidence="6" id="KW-0398">Inositol biosynthesis</keyword>
<dbReference type="SUPFAM" id="SSF53613">
    <property type="entry name" value="Ribokinase-like"/>
    <property type="match status" value="1"/>
</dbReference>
<evidence type="ECO:0000256" key="2">
    <source>
        <dbReference type="ARBA" id="ARBA00001911"/>
    </source>
</evidence>
<dbReference type="AlphaFoldDB" id="A0A9W7EWW0"/>
<dbReference type="EMBL" id="BRXY01000434">
    <property type="protein sequence ID" value="GMH94743.1"/>
    <property type="molecule type" value="Genomic_DNA"/>
</dbReference>
<evidence type="ECO:0000256" key="4">
    <source>
        <dbReference type="ARBA" id="ARBA00010813"/>
    </source>
</evidence>
<dbReference type="SUPFAM" id="SSF55347">
    <property type="entry name" value="Glyceraldehyde-3-phosphate dehydrogenase-like, C-terminal domain"/>
    <property type="match status" value="1"/>
</dbReference>
<dbReference type="InterPro" id="IPR029056">
    <property type="entry name" value="Ribokinase-like"/>
</dbReference>
<dbReference type="InterPro" id="IPR002173">
    <property type="entry name" value="Carboh/pur_kinase_PfkB_CS"/>
</dbReference>
<name>A0A9W7EWW0_9STRA</name>
<dbReference type="Pfam" id="PF07994">
    <property type="entry name" value="NAD_binding_5"/>
    <property type="match status" value="1"/>
</dbReference>
<dbReference type="InterPro" id="IPR002587">
    <property type="entry name" value="Myo-inos-1-P_Synthase"/>
</dbReference>
<keyword evidence="9" id="KW-1185">Reference proteome</keyword>
<evidence type="ECO:0000313" key="8">
    <source>
        <dbReference type="EMBL" id="GMH94743.1"/>
    </source>
</evidence>
<organism evidence="8 9">
    <name type="scientific">Triparma strigata</name>
    <dbReference type="NCBI Taxonomy" id="1606541"/>
    <lineage>
        <taxon>Eukaryota</taxon>
        <taxon>Sar</taxon>
        <taxon>Stramenopiles</taxon>
        <taxon>Ochrophyta</taxon>
        <taxon>Bolidophyceae</taxon>
        <taxon>Parmales</taxon>
        <taxon>Triparmaceae</taxon>
        <taxon>Triparma</taxon>
    </lineage>
</organism>
<dbReference type="Gene3D" id="3.40.50.720">
    <property type="entry name" value="NAD(P)-binding Rossmann-like Domain"/>
    <property type="match status" value="1"/>
</dbReference>
<reference evidence="9" key="1">
    <citation type="journal article" date="2023" name="Commun. Biol.">
        <title>Genome analysis of Parmales, the sister group of diatoms, reveals the evolutionary specialization of diatoms from phago-mixotrophs to photoautotrophs.</title>
        <authorList>
            <person name="Ban H."/>
            <person name="Sato S."/>
            <person name="Yoshikawa S."/>
            <person name="Yamada K."/>
            <person name="Nakamura Y."/>
            <person name="Ichinomiya M."/>
            <person name="Sato N."/>
            <person name="Blanc-Mathieu R."/>
            <person name="Endo H."/>
            <person name="Kuwata A."/>
            <person name="Ogata H."/>
        </authorList>
    </citation>
    <scope>NUCLEOTIDE SEQUENCE [LARGE SCALE GENOMIC DNA]</scope>
    <source>
        <strain evidence="9">NIES 3701</strain>
    </source>
</reference>
<dbReference type="Pfam" id="PF01658">
    <property type="entry name" value="Inos-1-P_synth"/>
    <property type="match status" value="1"/>
</dbReference>
<dbReference type="OrthoDB" id="2887at2759"/>
<dbReference type="InterPro" id="IPR013021">
    <property type="entry name" value="Myo-inos-1-P_Synthase_GAPDH"/>
</dbReference>
<dbReference type="GO" id="GO:0006021">
    <property type="term" value="P:inositol biosynthetic process"/>
    <property type="evidence" value="ECO:0007669"/>
    <property type="project" value="UniProtKB-KW"/>
</dbReference>
<comment type="cofactor">
    <cofactor evidence="2">
        <name>NAD(+)</name>
        <dbReference type="ChEBI" id="CHEBI:57540"/>
    </cofactor>
</comment>
<sequence length="771" mass="84807">MSETSPPLGLLLIGLSGSNSLTLLTSLHAHSTSLTYKNPSPITLSQKSLNGCITQTSSRGVGPSGLKDLYDFKSAESLRVHGWDIFYDEGLGDHLINKNILPYDLTRQVKDHLNQIIPLKGIYSHGFIGDTTANWCKPEEDSVRLMVDTVVDDINSFKEREGCETVVIVYSGSVERDSSVGATLTSLSQLDVPQSQLNVAPSLIYALAASLTNCPFVNTASQNTLSCPLLTNLTLGTDFKCGQTKFKTSVLEYIRQNAWTPLVVASCNHLGNNDILNLSKLPEAFEAKLRKKHDIFGPYCENELDHKVSVLYTPHINDDKRDYVEYTSSCFLGCEWTMVTYTRCSDSVLCAPMIIDAAVLVEFFLRKGVEEERIKKAMEYLFKVPETKGDPGFGSQMRRLRDELDRATKISTLNSPQQQKKLPLPLQKIPRSLKNLRIVEPSSFPLPKYHVPGSPTIITAGLACLDTQLLECDRPTSLESITSFSSLQNIPGGSVSNTSLTLSRLSHGLPDRLLMPPPTFSQIIPLYLTSNDPTGQTLNSLLTYTPKNRNLNTSFSLSSQILGQTSTAILPIYTSEINGDVEEKAKEIIKRGAAIVCVTLGDKGCVVTCGNDERFAKSPGLPPSWAGLTHVEPLTDHIPPSRCNTNGAGDAFLSGFLTASMLRSRVKTSPQVKNSKTPFSLFAKSKQASTPAEVLECHSIWEVLDEKTKRNYSDKAADIERSEDDYLVRALHENGEISLEQACRFATKIAGKHVDMDTRGDGFVNIDELLE</sequence>
<comment type="caution">
    <text evidence="8">The sequence shown here is derived from an EMBL/GenBank/DDBJ whole genome shotgun (WGS) entry which is preliminary data.</text>
</comment>
<dbReference type="PROSITE" id="PS00584">
    <property type="entry name" value="PFKB_KINASES_2"/>
    <property type="match status" value="1"/>
</dbReference>
<dbReference type="GO" id="GO:0004512">
    <property type="term" value="F:inositol-3-phosphate synthase activity"/>
    <property type="evidence" value="ECO:0007669"/>
    <property type="project" value="UniProtKB-EC"/>
</dbReference>
<dbReference type="Proteomes" id="UP001165085">
    <property type="component" value="Unassembled WGS sequence"/>
</dbReference>